<organism evidence="2 3">
    <name type="scientific">Cyanidiococcus yangmingshanensis</name>
    <dbReference type="NCBI Taxonomy" id="2690220"/>
    <lineage>
        <taxon>Eukaryota</taxon>
        <taxon>Rhodophyta</taxon>
        <taxon>Bangiophyceae</taxon>
        <taxon>Cyanidiales</taxon>
        <taxon>Cyanidiaceae</taxon>
        <taxon>Cyanidiococcus</taxon>
    </lineage>
</organism>
<dbReference type="GO" id="GO:0006284">
    <property type="term" value="P:base-excision repair"/>
    <property type="evidence" value="ECO:0007669"/>
    <property type="project" value="InterPro"/>
</dbReference>
<evidence type="ECO:0000256" key="1">
    <source>
        <dbReference type="SAM" id="MobiDB-lite"/>
    </source>
</evidence>
<feature type="compositionally biased region" description="Polar residues" evidence="1">
    <location>
        <begin position="102"/>
        <end position="111"/>
    </location>
</feature>
<dbReference type="SUPFAM" id="SSF48150">
    <property type="entry name" value="DNA-glycosylase"/>
    <property type="match status" value="1"/>
</dbReference>
<dbReference type="PANTHER" id="PTHR47203">
    <property type="match status" value="1"/>
</dbReference>
<dbReference type="Gene3D" id="1.10.1670.10">
    <property type="entry name" value="Helix-hairpin-Helix base-excision DNA repair enzymes (C-terminal)"/>
    <property type="match status" value="1"/>
</dbReference>
<sequence length="146" mass="16356">MSYLTQYPGVGPKTAACVAMFTLGRDDIFPVDTHIYRVGKRLGWVPTTRTREQAQEDLESLIPNPLHYPMHLLMIRHGREVCSAQVPRCEACKLADLGCPSAKSNQTAGHSSQRRTVHDGSGDAMINPKRLDQKKDIQDETEHKET</sequence>
<dbReference type="GO" id="GO:0016787">
    <property type="term" value="F:hydrolase activity"/>
    <property type="evidence" value="ECO:0007669"/>
    <property type="project" value="UniProtKB-ARBA"/>
</dbReference>
<evidence type="ECO:0000313" key="3">
    <source>
        <dbReference type="Proteomes" id="UP000530660"/>
    </source>
</evidence>
<evidence type="ECO:0008006" key="4">
    <source>
        <dbReference type="Google" id="ProtNLM"/>
    </source>
</evidence>
<feature type="compositionally biased region" description="Basic and acidic residues" evidence="1">
    <location>
        <begin position="129"/>
        <end position="146"/>
    </location>
</feature>
<comment type="caution">
    <text evidence="2">The sequence shown here is derived from an EMBL/GenBank/DDBJ whole genome shotgun (WGS) entry which is preliminary data.</text>
</comment>
<reference evidence="2 3" key="1">
    <citation type="journal article" date="2020" name="J. Phycol.">
        <title>Comparative genome analysis reveals Cyanidiococcus gen. nov., a new extremophilic red algal genus sister to Cyanidioschyzon (Cyanidioschyzonaceae, Rhodophyta).</title>
        <authorList>
            <person name="Liu S.-L."/>
            <person name="Chiang Y.-R."/>
            <person name="Yoon H.S."/>
            <person name="Fu H.-Y."/>
        </authorList>
    </citation>
    <scope>NUCLEOTIDE SEQUENCE [LARGE SCALE GENOMIC DNA]</scope>
    <source>
        <strain evidence="2 3">THAL066</strain>
    </source>
</reference>
<dbReference type="OrthoDB" id="5607at2759"/>
<gene>
    <name evidence="2" type="ORF">F1559_000904</name>
</gene>
<evidence type="ECO:0000313" key="2">
    <source>
        <dbReference type="EMBL" id="KAF6000999.1"/>
    </source>
</evidence>
<name>A0A7J7IE96_9RHOD</name>
<dbReference type="EMBL" id="VWRR01000016">
    <property type="protein sequence ID" value="KAF6000999.1"/>
    <property type="molecule type" value="Genomic_DNA"/>
</dbReference>
<dbReference type="CDD" id="cd00056">
    <property type="entry name" value="ENDO3c"/>
    <property type="match status" value="1"/>
</dbReference>
<dbReference type="InterPro" id="IPR023170">
    <property type="entry name" value="HhH_base_excis_C"/>
</dbReference>
<protein>
    <recommendedName>
        <fullName evidence="4">Endonuclease III-like protein 1</fullName>
    </recommendedName>
</protein>
<feature type="region of interest" description="Disordered" evidence="1">
    <location>
        <begin position="102"/>
        <end position="146"/>
    </location>
</feature>
<dbReference type="Gene3D" id="1.10.340.30">
    <property type="entry name" value="Hypothetical protein, domain 2"/>
    <property type="match status" value="1"/>
</dbReference>
<dbReference type="PANTHER" id="PTHR47203:SF1">
    <property type="entry name" value="HYPOTHETICAL BASE EXCISION DNA REPAIR PROTEIN (EUROFUNG)"/>
    <property type="match status" value="1"/>
</dbReference>
<dbReference type="Proteomes" id="UP000530660">
    <property type="component" value="Unassembled WGS sequence"/>
</dbReference>
<accession>A0A7J7IE96</accession>
<dbReference type="InterPro" id="IPR011257">
    <property type="entry name" value="DNA_glycosylase"/>
</dbReference>
<dbReference type="AlphaFoldDB" id="A0A7J7IE96"/>
<proteinExistence type="predicted"/>
<keyword evidence="3" id="KW-1185">Reference proteome</keyword>
<dbReference type="GO" id="GO:0140097">
    <property type="term" value="F:catalytic activity, acting on DNA"/>
    <property type="evidence" value="ECO:0007669"/>
    <property type="project" value="UniProtKB-ARBA"/>
</dbReference>
<dbReference type="InterPro" id="IPR003265">
    <property type="entry name" value="HhH-GPD_domain"/>
</dbReference>